<gene>
    <name evidence="1" type="ORF">CCMSSC00406_0002024</name>
</gene>
<reference evidence="1 2" key="1">
    <citation type="journal article" date="2021" name="Appl. Environ. Microbiol.">
        <title>Genetic linkage and physical mapping for an oyster mushroom Pleurotus cornucopiae and QTL analysis for the trait cap color.</title>
        <authorList>
            <person name="Zhang Y."/>
            <person name="Gao W."/>
            <person name="Sonnenberg A."/>
            <person name="Chen Q."/>
            <person name="Zhang J."/>
            <person name="Huang C."/>
        </authorList>
    </citation>
    <scope>NUCLEOTIDE SEQUENCE [LARGE SCALE GENOMIC DNA]</scope>
    <source>
        <strain evidence="1">CCMSSC00406</strain>
    </source>
</reference>
<evidence type="ECO:0000313" key="2">
    <source>
        <dbReference type="Proteomes" id="UP000824881"/>
    </source>
</evidence>
<accession>A0ACB7J3L5</accession>
<proteinExistence type="predicted"/>
<sequence length="463" mass="49925">MGLLYNIFVSVFSSIGAFLFGYDSGIIASVITMSRYLDRFGDNASIRGGVVSSFNGGCFFGAMGAGWCNDRFGRKRTIQVGTIFALWGCAMQTGANNVATLLVGRIIAGLAIGILSMTVPLYNTEVAPPKIRGFLVGMTQQMIGIGFIVANWVGYGCQYIDSDASWRLPLGLQMAPAFLLLVGIQFLPNSPRWLLEVGRDDEAKEVVYQLHGTTPQARDAADVEFKEMSETIKAEVFVRSRKLSDLWATRAMLRRTLVAVGVQVFGQFSGINVINYFGPEMYAGLGITGGQALLVQGIYGAVGPIANIFFITLILDRVGRKKPLMFGAASFVVTFSILAAIVASFPPPPVELAGQVPVNQAAQRAGIAMIFLTSIFFSLSFGPVSWVLASEVFPTSTRSIGTSVATCANWAFNVLLSQVSPIGKSLEDMAIVFGDNVDTKRILDEHKDTSDSASNEKHELEHA</sequence>
<organism evidence="1 2">
    <name type="scientific">Pleurotus cornucopiae</name>
    <name type="common">Cornucopia mushroom</name>
    <dbReference type="NCBI Taxonomy" id="5321"/>
    <lineage>
        <taxon>Eukaryota</taxon>
        <taxon>Fungi</taxon>
        <taxon>Dikarya</taxon>
        <taxon>Basidiomycota</taxon>
        <taxon>Agaricomycotina</taxon>
        <taxon>Agaricomycetes</taxon>
        <taxon>Agaricomycetidae</taxon>
        <taxon>Agaricales</taxon>
        <taxon>Pleurotineae</taxon>
        <taxon>Pleurotaceae</taxon>
        <taxon>Pleurotus</taxon>
    </lineage>
</organism>
<evidence type="ECO:0000313" key="1">
    <source>
        <dbReference type="EMBL" id="KAG9224825.1"/>
    </source>
</evidence>
<comment type="caution">
    <text evidence="1">The sequence shown here is derived from an EMBL/GenBank/DDBJ whole genome shotgun (WGS) entry which is preliminary data.</text>
</comment>
<name>A0ACB7J3L5_PLECO</name>
<protein>
    <submittedName>
        <fullName evidence="1">Uncharacterized protein</fullName>
    </submittedName>
</protein>
<dbReference type="EMBL" id="WQMT02000003">
    <property type="protein sequence ID" value="KAG9224825.1"/>
    <property type="molecule type" value="Genomic_DNA"/>
</dbReference>
<dbReference type="Proteomes" id="UP000824881">
    <property type="component" value="Unassembled WGS sequence"/>
</dbReference>
<keyword evidence="2" id="KW-1185">Reference proteome</keyword>